<dbReference type="PANTHER" id="PTHR34296:SF2">
    <property type="entry name" value="ABC TRANSPORTER GUANOSINE-BINDING PROTEIN NUPN"/>
    <property type="match status" value="1"/>
</dbReference>
<evidence type="ECO:0000256" key="5">
    <source>
        <dbReference type="ARBA" id="ARBA00023288"/>
    </source>
</evidence>
<keyword evidence="4" id="KW-0472">Membrane</keyword>
<dbReference type="AlphaFoldDB" id="A0A6J6QFG2"/>
<evidence type="ECO:0000313" key="7">
    <source>
        <dbReference type="EMBL" id="CAB4707925.1"/>
    </source>
</evidence>
<evidence type="ECO:0000256" key="4">
    <source>
        <dbReference type="ARBA" id="ARBA00023136"/>
    </source>
</evidence>
<keyword evidence="2" id="KW-1003">Cell membrane</keyword>
<dbReference type="EMBL" id="CAEZXV010000109">
    <property type="protein sequence ID" value="CAB4707925.1"/>
    <property type="molecule type" value="Genomic_DNA"/>
</dbReference>
<gene>
    <name evidence="7" type="ORF">UFOPK2598_00935</name>
</gene>
<proteinExistence type="predicted"/>
<reference evidence="7" key="1">
    <citation type="submission" date="2020-05" db="EMBL/GenBank/DDBJ databases">
        <authorList>
            <person name="Chiriac C."/>
            <person name="Salcher M."/>
            <person name="Ghai R."/>
            <person name="Kavagutti S V."/>
        </authorList>
    </citation>
    <scope>NUCLEOTIDE SEQUENCE</scope>
</reference>
<accession>A0A6J6QFG2</accession>
<name>A0A6J6QFG2_9ZZZZ</name>
<keyword evidence="3" id="KW-0732">Signal</keyword>
<dbReference type="Pfam" id="PF02608">
    <property type="entry name" value="Bmp"/>
    <property type="match status" value="1"/>
</dbReference>
<organism evidence="7">
    <name type="scientific">freshwater metagenome</name>
    <dbReference type="NCBI Taxonomy" id="449393"/>
    <lineage>
        <taxon>unclassified sequences</taxon>
        <taxon>metagenomes</taxon>
        <taxon>ecological metagenomes</taxon>
    </lineage>
</organism>
<comment type="subcellular location">
    <subcellularLocation>
        <location evidence="1">Cell membrane</location>
    </subcellularLocation>
</comment>
<protein>
    <submittedName>
        <fullName evidence="7">Unannotated protein</fullName>
    </submittedName>
</protein>
<dbReference type="Gene3D" id="3.40.50.2300">
    <property type="match status" value="2"/>
</dbReference>
<evidence type="ECO:0000256" key="3">
    <source>
        <dbReference type="ARBA" id="ARBA00022729"/>
    </source>
</evidence>
<evidence type="ECO:0000259" key="6">
    <source>
        <dbReference type="Pfam" id="PF02608"/>
    </source>
</evidence>
<evidence type="ECO:0000256" key="1">
    <source>
        <dbReference type="ARBA" id="ARBA00004236"/>
    </source>
</evidence>
<dbReference type="InterPro" id="IPR003760">
    <property type="entry name" value="PnrA-like"/>
</dbReference>
<dbReference type="InterPro" id="IPR050957">
    <property type="entry name" value="BMP_lipoprotein"/>
</dbReference>
<feature type="domain" description="ABC transporter substrate-binding protein PnrA-like" evidence="6">
    <location>
        <begin position="34"/>
        <end position="208"/>
    </location>
</feature>
<sequence length="328" mass="34835">MAKKFLAAIAILVLLPFAGAPATAAPAKVKIGIIYDVGGRGDNSIDDAAAVGIAAAKKKFGLSDLDVRELVTSGTSFDRENRIEFLVKANYDLVIGVGPSFNEAMTFMSEKYPESQFAIVGSASVESINVSCMNFRSDASAYLAGVMAALNSKSKKVGYLGDASDENNDLQLRNFTAGAKYAVSKIKVYNKSAGNTVDTELNYLRAQNVDVLYSSWSRNGTIIGSLKSIKLIGIKPQQFYLDSKAANKLLIGYVNERFDLAVVDLIGAAVSGQTITDLVDSKNGVFGRNYTINNGGVDLRATNANQTSVSAVARAKSAILAKKIALVK</sequence>
<keyword evidence="5" id="KW-0449">Lipoprotein</keyword>
<evidence type="ECO:0000256" key="2">
    <source>
        <dbReference type="ARBA" id="ARBA00022475"/>
    </source>
</evidence>
<dbReference type="GO" id="GO:0005886">
    <property type="term" value="C:plasma membrane"/>
    <property type="evidence" value="ECO:0007669"/>
    <property type="project" value="UniProtKB-SubCell"/>
</dbReference>
<dbReference type="PANTHER" id="PTHR34296">
    <property type="entry name" value="TRANSCRIPTIONAL ACTIVATOR PROTEIN MED"/>
    <property type="match status" value="1"/>
</dbReference>